<dbReference type="InterPro" id="IPR011853">
    <property type="entry name" value="TRAP_DctM-Dct_fused"/>
</dbReference>
<feature type="transmembrane region" description="Helical" evidence="2">
    <location>
        <begin position="521"/>
        <end position="544"/>
    </location>
</feature>
<reference evidence="4" key="1">
    <citation type="submission" date="2021-03" db="EMBL/GenBank/DDBJ databases">
        <title>Acanthopleuribacteraceae sp. M133.</title>
        <authorList>
            <person name="Wang G."/>
        </authorList>
    </citation>
    <scope>NUCLEOTIDE SEQUENCE</scope>
    <source>
        <strain evidence="4">M133</strain>
    </source>
</reference>
<organism evidence="4 5">
    <name type="scientific">Sulfidibacter corallicola</name>
    <dbReference type="NCBI Taxonomy" id="2818388"/>
    <lineage>
        <taxon>Bacteria</taxon>
        <taxon>Pseudomonadati</taxon>
        <taxon>Acidobacteriota</taxon>
        <taxon>Holophagae</taxon>
        <taxon>Acanthopleuribacterales</taxon>
        <taxon>Acanthopleuribacteraceae</taxon>
        <taxon>Sulfidibacter</taxon>
    </lineage>
</organism>
<feature type="transmembrane region" description="Helical" evidence="2">
    <location>
        <begin position="176"/>
        <end position="198"/>
    </location>
</feature>
<dbReference type="RefSeq" id="WP_237378326.1">
    <property type="nucleotide sequence ID" value="NZ_CP071793.1"/>
</dbReference>
<feature type="transmembrane region" description="Helical" evidence="2">
    <location>
        <begin position="623"/>
        <end position="640"/>
    </location>
</feature>
<feature type="transmembrane region" description="Helical" evidence="2">
    <location>
        <begin position="128"/>
        <end position="145"/>
    </location>
</feature>
<feature type="transmembrane region" description="Helical" evidence="2">
    <location>
        <begin position="436"/>
        <end position="462"/>
    </location>
</feature>
<protein>
    <submittedName>
        <fullName evidence="4">TRAP transporter fused permease subunit</fullName>
    </submittedName>
</protein>
<dbReference type="NCBIfam" id="TIGR02123">
    <property type="entry name" value="TRAP_fused"/>
    <property type="match status" value="1"/>
</dbReference>
<feature type="transmembrane region" description="Helical" evidence="2">
    <location>
        <begin position="556"/>
        <end position="574"/>
    </location>
</feature>
<dbReference type="PANTHER" id="PTHR43849">
    <property type="entry name" value="BLL3936 PROTEIN"/>
    <property type="match status" value="1"/>
</dbReference>
<feature type="domain" description="TRAP C4-dicarboxylate transport system permease DctM subunit" evidence="3">
    <location>
        <begin position="117"/>
        <end position="573"/>
    </location>
</feature>
<keyword evidence="2" id="KW-1133">Transmembrane helix</keyword>
<accession>A0A8A4TQ35</accession>
<feature type="transmembrane region" description="Helical" evidence="2">
    <location>
        <begin position="474"/>
        <end position="501"/>
    </location>
</feature>
<dbReference type="AlphaFoldDB" id="A0A8A4TQ35"/>
<keyword evidence="2" id="KW-0472">Membrane</keyword>
<feature type="transmembrane region" description="Helical" evidence="2">
    <location>
        <begin position="264"/>
        <end position="291"/>
    </location>
</feature>
<dbReference type="EMBL" id="CP071793">
    <property type="protein sequence ID" value="QTD48675.1"/>
    <property type="molecule type" value="Genomic_DNA"/>
</dbReference>
<proteinExistence type="predicted"/>
<feature type="transmembrane region" description="Helical" evidence="2">
    <location>
        <begin position="590"/>
        <end position="611"/>
    </location>
</feature>
<sequence length="675" mass="71734">MLARLKSGLEIGAGVALCLFVLAEVNYPQMQPQSQLALFAMFGLVLCFLKRPLHPALADHTWAQILDFGLVGLSILSLGFLVVQTEPWCAALWLNDLPLGNRAGIETRWDILAGAVGLLLILEATRRAIGWTLPLLSSAFLLYGWQGRAMPSWLFPHRGYDWERLVSQSFLHSQGVFGPALKVMFTFVFLFVLFGAFLERTGATKALIRLAQRLFRRSQGGSAKVAVVASGLMGSLSGSAVANTATTGTFTIPLMRSSGFPKTFAAAIEAAASSGGALVPPVMGAGAYMMLELVMPQVTFLQIMRAAVFPALLYYLALLLLVHFLAARFAAEGGASTESVPAASEVPASTEDASPGTPTAPADESSEPESTGERHKVFIFTSAFAVLVALLLWGFSPFRSVTMTIPAILVLSWLKPETRLGWRELLAVFRGAASQAIPLVVAAACVGIVIGVVTLTGLGIKFPAELIPLAEKHLVLALILMMVAALILGMGLPSAVCYLLLASLMGPVLTDLGVVPLAAHFFIFYFGLLSMVTPPVALAAYTAASIADSHVMPTGWAAFRFSFAGFTLPYAFIFRPELLMLAPGSTHEPAAWSAVVLGLIFALGAVLALAASLSGYWFRPLSLWVRGLLFVLALLLLAPQNGTLGPLVWAALPALAALGLGLWRTRIATPTQSVA</sequence>
<feature type="transmembrane region" description="Helical" evidence="2">
    <location>
        <begin position="303"/>
        <end position="326"/>
    </location>
</feature>
<name>A0A8A4TQ35_SULCO</name>
<dbReference type="KEGG" id="scor:J3U87_24095"/>
<gene>
    <name evidence="4" type="ORF">J3U87_24095</name>
</gene>
<evidence type="ECO:0000256" key="2">
    <source>
        <dbReference type="SAM" id="Phobius"/>
    </source>
</evidence>
<feature type="transmembrane region" description="Helical" evidence="2">
    <location>
        <begin position="61"/>
        <end position="83"/>
    </location>
</feature>
<dbReference type="PANTHER" id="PTHR43849:SF2">
    <property type="entry name" value="BLL3936 PROTEIN"/>
    <property type="match status" value="1"/>
</dbReference>
<feature type="transmembrane region" description="Helical" evidence="2">
    <location>
        <begin position="377"/>
        <end position="396"/>
    </location>
</feature>
<keyword evidence="2" id="KW-0812">Transmembrane</keyword>
<dbReference type="InterPro" id="IPR010656">
    <property type="entry name" value="DctM"/>
</dbReference>
<keyword evidence="5" id="KW-1185">Reference proteome</keyword>
<evidence type="ECO:0000313" key="4">
    <source>
        <dbReference type="EMBL" id="QTD48675.1"/>
    </source>
</evidence>
<feature type="transmembrane region" description="Helical" evidence="2">
    <location>
        <begin position="646"/>
        <end position="663"/>
    </location>
</feature>
<dbReference type="Pfam" id="PF06808">
    <property type="entry name" value="DctM"/>
    <property type="match status" value="1"/>
</dbReference>
<evidence type="ECO:0000259" key="3">
    <source>
        <dbReference type="Pfam" id="PF06808"/>
    </source>
</evidence>
<dbReference type="Proteomes" id="UP000663929">
    <property type="component" value="Chromosome"/>
</dbReference>
<evidence type="ECO:0000256" key="1">
    <source>
        <dbReference type="SAM" id="MobiDB-lite"/>
    </source>
</evidence>
<feature type="region of interest" description="Disordered" evidence="1">
    <location>
        <begin position="340"/>
        <end position="370"/>
    </location>
</feature>
<evidence type="ECO:0000313" key="5">
    <source>
        <dbReference type="Proteomes" id="UP000663929"/>
    </source>
</evidence>